<dbReference type="Pfam" id="PF03942">
    <property type="entry name" value="DTW"/>
    <property type="match status" value="1"/>
</dbReference>
<dbReference type="RefSeq" id="WP_120034750.1">
    <property type="nucleotide sequence ID" value="NZ_QVMU01000028.1"/>
</dbReference>
<comment type="caution">
    <text evidence="6">The sequence shown here is derived from an EMBL/GenBank/DDBJ whole genome shotgun (WGS) entry which is preliminary data.</text>
</comment>
<name>A0A3A6Q8X6_9VIBR</name>
<evidence type="ECO:0000313" key="6">
    <source>
        <dbReference type="EMBL" id="RJX66470.1"/>
    </source>
</evidence>
<dbReference type="EC" id="2.5.1.25" evidence="1"/>
<dbReference type="EMBL" id="QVMU01000028">
    <property type="protein sequence ID" value="RJX66470.1"/>
    <property type="molecule type" value="Genomic_DNA"/>
</dbReference>
<evidence type="ECO:0000259" key="5">
    <source>
        <dbReference type="SMART" id="SM01144"/>
    </source>
</evidence>
<organism evidence="6 7">
    <name type="scientific">Vibrio sinensis</name>
    <dbReference type="NCBI Taxonomy" id="2302434"/>
    <lineage>
        <taxon>Bacteria</taxon>
        <taxon>Pseudomonadati</taxon>
        <taxon>Pseudomonadota</taxon>
        <taxon>Gammaproteobacteria</taxon>
        <taxon>Vibrionales</taxon>
        <taxon>Vibrionaceae</taxon>
        <taxon>Vibrio</taxon>
    </lineage>
</organism>
<protein>
    <recommendedName>
        <fullName evidence="1">tRNA-uridine aminocarboxypropyltransferase</fullName>
        <ecNumber evidence="1">2.5.1.25</ecNumber>
    </recommendedName>
</protein>
<keyword evidence="3" id="KW-0949">S-adenosyl-L-methionine</keyword>
<evidence type="ECO:0000256" key="4">
    <source>
        <dbReference type="ARBA" id="ARBA00022694"/>
    </source>
</evidence>
<evidence type="ECO:0000256" key="3">
    <source>
        <dbReference type="ARBA" id="ARBA00022691"/>
    </source>
</evidence>
<dbReference type="SMART" id="SM01144">
    <property type="entry name" value="DTW"/>
    <property type="match status" value="1"/>
</dbReference>
<accession>A0A3A6Q8X6</accession>
<proteinExistence type="predicted"/>
<gene>
    <name evidence="6" type="ORF">DZ860_20215</name>
</gene>
<reference evidence="6 7" key="1">
    <citation type="submission" date="2018-08" db="EMBL/GenBank/DDBJ databases">
        <title>Vibrio isolated from the Eastern China Marginal Seas.</title>
        <authorList>
            <person name="Li Y."/>
        </authorList>
    </citation>
    <scope>NUCLEOTIDE SEQUENCE [LARGE SCALE GENOMIC DNA]</scope>
    <source>
        <strain evidence="6 7">BEI233</strain>
    </source>
</reference>
<evidence type="ECO:0000256" key="2">
    <source>
        <dbReference type="ARBA" id="ARBA00022679"/>
    </source>
</evidence>
<keyword evidence="2" id="KW-0808">Transferase</keyword>
<evidence type="ECO:0000256" key="1">
    <source>
        <dbReference type="ARBA" id="ARBA00012386"/>
    </source>
</evidence>
<dbReference type="OrthoDB" id="370626at2"/>
<dbReference type="InterPro" id="IPR039262">
    <property type="entry name" value="DTWD2/TAPT"/>
</dbReference>
<dbReference type="InterPro" id="IPR005636">
    <property type="entry name" value="DTW"/>
</dbReference>
<dbReference type="Proteomes" id="UP000273252">
    <property type="component" value="Unassembled WGS sequence"/>
</dbReference>
<keyword evidence="4" id="KW-0819">tRNA processing</keyword>
<sequence length="247" mass="28616">MRIHAFHRLYQQRLALSTKPFNARGCKVIRCQYCQVAEAFCLCPHQPDISSDIAVMLLVSDNEVFKPSNTGRLIVDTIKESYVYQWSRTEPDAEMLALLANPTYQPIIVFPDEYVDDEKRLVGEDVGNILQGKTPLIILLDGSWREARRIFRKSPYLDHLPVLSVNPESISQYMMRQSDKEQHLSTAEVATLVLEQLGEDLAAKTLKQWFEVFRESYMLSKTRMKTDKSRPVLQQYLMMHESENLDI</sequence>
<dbReference type="PANTHER" id="PTHR21392:SF1">
    <property type="entry name" value="TRNA-URIDINE AMINOCARBOXYPROPYLTRANSFERASE"/>
    <property type="match status" value="1"/>
</dbReference>
<feature type="domain" description="DTW" evidence="5">
    <location>
        <begin position="27"/>
        <end position="222"/>
    </location>
</feature>
<evidence type="ECO:0000313" key="7">
    <source>
        <dbReference type="Proteomes" id="UP000273252"/>
    </source>
</evidence>
<dbReference type="GO" id="GO:0008033">
    <property type="term" value="P:tRNA processing"/>
    <property type="evidence" value="ECO:0007669"/>
    <property type="project" value="UniProtKB-KW"/>
</dbReference>
<keyword evidence="7" id="KW-1185">Reference proteome</keyword>
<dbReference type="PANTHER" id="PTHR21392">
    <property type="entry name" value="TRNA-URIDINE AMINOCARBOXYPROPYLTRANSFERASE 2"/>
    <property type="match status" value="1"/>
</dbReference>
<dbReference type="GO" id="GO:0016432">
    <property type="term" value="F:tRNA-uridine aminocarboxypropyltransferase activity"/>
    <property type="evidence" value="ECO:0007669"/>
    <property type="project" value="UniProtKB-EC"/>
</dbReference>
<dbReference type="AlphaFoldDB" id="A0A3A6Q8X6"/>